<dbReference type="Pfam" id="PF14430">
    <property type="entry name" value="Imm1"/>
    <property type="match status" value="1"/>
</dbReference>
<dbReference type="Proteomes" id="UP000029737">
    <property type="component" value="Unassembled WGS sequence"/>
</dbReference>
<evidence type="ECO:0000313" key="1">
    <source>
        <dbReference type="EMBL" id="KGI79325.1"/>
    </source>
</evidence>
<reference evidence="1 2" key="1">
    <citation type="journal article" date="2014" name="PLoS ONE">
        <title>Identification and Characterization of a New Erythromycin Biosynthetic Gene Cluster in Actinopolyspora erythraea YIM90600, a Novel Erythronolide-Producing Halophilic Actinomycete Isolated from Salt Field.</title>
        <authorList>
            <person name="Chen D."/>
            <person name="Feng J."/>
            <person name="Huang L."/>
            <person name="Zhang Q."/>
            <person name="Wu J."/>
            <person name="Zhu X."/>
            <person name="Duan Y."/>
            <person name="Xu Z."/>
        </authorList>
    </citation>
    <scope>NUCLEOTIDE SEQUENCE [LARGE SCALE GENOMIC DNA]</scope>
    <source>
        <strain evidence="1 2">YIM90600</strain>
    </source>
</reference>
<dbReference type="RefSeq" id="WP_084134373.1">
    <property type="nucleotide sequence ID" value="NZ_KN214181.1"/>
</dbReference>
<evidence type="ECO:0000313" key="2">
    <source>
        <dbReference type="Proteomes" id="UP000029737"/>
    </source>
</evidence>
<name>A0ABR4WY67_9ACTN</name>
<accession>A0ABR4WY67</accession>
<evidence type="ECO:0008006" key="3">
    <source>
        <dbReference type="Google" id="ProtNLM"/>
    </source>
</evidence>
<sequence length="160" mass="18107">MTLAAEDVEVLKRELSADLVTLREVDDLVSLLRPSPEDEVGRVWNFGYERELSGPGLVFGINGTVGFVYWYDGESKFVPEGTRYRGQDITYATATGWDFACDSGEEIPVEYVYAAALEFVATGERPKVIRWVTPPEPPERERSEQEQELWRIVAQINAET</sequence>
<dbReference type="EMBL" id="JPMV01000046">
    <property type="protein sequence ID" value="KGI79325.1"/>
    <property type="molecule type" value="Genomic_DNA"/>
</dbReference>
<keyword evidence="2" id="KW-1185">Reference proteome</keyword>
<comment type="caution">
    <text evidence="1">The sequence shown here is derived from an EMBL/GenBank/DDBJ whole genome shotgun (WGS) entry which is preliminary data.</text>
</comment>
<organism evidence="1 2">
    <name type="scientific">Actinopolyspora erythraea</name>
    <dbReference type="NCBI Taxonomy" id="414996"/>
    <lineage>
        <taxon>Bacteria</taxon>
        <taxon>Bacillati</taxon>
        <taxon>Actinomycetota</taxon>
        <taxon>Actinomycetes</taxon>
        <taxon>Actinopolysporales</taxon>
        <taxon>Actinopolysporaceae</taxon>
        <taxon>Actinopolyspora</taxon>
    </lineage>
</organism>
<proteinExistence type="predicted"/>
<protein>
    <recommendedName>
        <fullName evidence="3">Immunity protein Imm1</fullName>
    </recommendedName>
</protein>
<dbReference type="InterPro" id="IPR025680">
    <property type="entry name" value="DddI"/>
</dbReference>
<gene>
    <name evidence="1" type="ORF">IL38_23740</name>
</gene>